<dbReference type="AlphaFoldDB" id="A0A9J7HJW8"/>
<dbReference type="PROSITE" id="PS00022">
    <property type="entry name" value="EGF_1"/>
    <property type="match status" value="3"/>
</dbReference>
<dbReference type="Gene3D" id="2.60.120.40">
    <property type="match status" value="1"/>
</dbReference>
<dbReference type="SMART" id="SM00274">
    <property type="entry name" value="FOLN"/>
    <property type="match status" value="3"/>
</dbReference>
<evidence type="ECO:0000256" key="15">
    <source>
        <dbReference type="SAM" id="Phobius"/>
    </source>
</evidence>
<feature type="disulfide bond" evidence="14">
    <location>
        <begin position="242"/>
        <end position="260"/>
    </location>
</feature>
<evidence type="ECO:0000256" key="5">
    <source>
        <dbReference type="ARBA" id="ARBA00022692"/>
    </source>
</evidence>
<dbReference type="CDD" id="cd00112">
    <property type="entry name" value="LDLa"/>
    <property type="match status" value="4"/>
</dbReference>
<dbReference type="InterPro" id="IPR000742">
    <property type="entry name" value="EGF"/>
</dbReference>
<dbReference type="InterPro" id="IPR013032">
    <property type="entry name" value="EGF-like_CS"/>
</dbReference>
<evidence type="ECO:0000313" key="18">
    <source>
        <dbReference type="Proteomes" id="UP000001554"/>
    </source>
</evidence>
<keyword evidence="5 15" id="KW-0812">Transmembrane</keyword>
<dbReference type="InterPro" id="IPR006052">
    <property type="entry name" value="TNF_dom"/>
</dbReference>
<dbReference type="GO" id="GO:0006955">
    <property type="term" value="P:immune response"/>
    <property type="evidence" value="ECO:0007669"/>
    <property type="project" value="InterPro"/>
</dbReference>
<feature type="disulfide bond" evidence="13">
    <location>
        <begin position="374"/>
        <end position="383"/>
    </location>
</feature>
<protein>
    <submittedName>
        <fullName evidence="19">Low-density lipoprotein receptor-related protein-like</fullName>
    </submittedName>
</protein>
<evidence type="ECO:0000256" key="10">
    <source>
        <dbReference type="ARBA" id="ARBA00023136"/>
    </source>
</evidence>
<dbReference type="InterPro" id="IPR001881">
    <property type="entry name" value="EGF-like_Ca-bd_dom"/>
</dbReference>
<dbReference type="GeneID" id="118405391"/>
<dbReference type="SUPFAM" id="SSF57424">
    <property type="entry name" value="LDL receptor-like module"/>
    <property type="match status" value="4"/>
</dbReference>
<evidence type="ECO:0000256" key="3">
    <source>
        <dbReference type="ARBA" id="ARBA00022475"/>
    </source>
</evidence>
<keyword evidence="12" id="KW-0325">Glycoprotein</keyword>
<feature type="disulfide bond" evidence="14">
    <location>
        <begin position="171"/>
        <end position="189"/>
    </location>
</feature>
<feature type="domain" description="EGF-like" evidence="16">
    <location>
        <begin position="310"/>
        <end position="346"/>
    </location>
</feature>
<dbReference type="PROSITE" id="PS50026">
    <property type="entry name" value="EGF_3"/>
    <property type="match status" value="3"/>
</dbReference>
<feature type="domain" description="EGF-like" evidence="16">
    <location>
        <begin position="348"/>
        <end position="384"/>
    </location>
</feature>
<name>A0A9J7HJW8_BRAFL</name>
<dbReference type="Gene3D" id="2.10.25.10">
    <property type="entry name" value="Laminin"/>
    <property type="match status" value="3"/>
</dbReference>
<gene>
    <name evidence="19" type="primary">LOC118405391</name>
</gene>
<evidence type="ECO:0000256" key="13">
    <source>
        <dbReference type="PROSITE-ProRule" id="PRU00076"/>
    </source>
</evidence>
<dbReference type="InterPro" id="IPR036055">
    <property type="entry name" value="LDL_receptor-like_sf"/>
</dbReference>
<dbReference type="SMART" id="SM00179">
    <property type="entry name" value="EGF_CA"/>
    <property type="match status" value="3"/>
</dbReference>
<comment type="subcellular location">
    <subcellularLocation>
        <location evidence="1">Cell membrane</location>
        <topology evidence="1">Single-pass type I membrane protein</topology>
    </subcellularLocation>
</comment>
<evidence type="ECO:0000259" key="16">
    <source>
        <dbReference type="PROSITE" id="PS50026"/>
    </source>
</evidence>
<dbReference type="InterPro" id="IPR002172">
    <property type="entry name" value="LDrepeatLR_classA_rpt"/>
</dbReference>
<evidence type="ECO:0000256" key="4">
    <source>
        <dbReference type="ARBA" id="ARBA00022536"/>
    </source>
</evidence>
<dbReference type="SUPFAM" id="SSF49842">
    <property type="entry name" value="TNF-like"/>
    <property type="match status" value="1"/>
</dbReference>
<dbReference type="GO" id="GO:0005886">
    <property type="term" value="C:plasma membrane"/>
    <property type="evidence" value="ECO:0007669"/>
    <property type="project" value="UniProtKB-SubCell"/>
</dbReference>
<accession>A0A9J7HJW8</accession>
<reference evidence="19" key="2">
    <citation type="submission" date="2025-08" db="UniProtKB">
        <authorList>
            <consortium name="RefSeq"/>
        </authorList>
    </citation>
    <scope>IDENTIFICATION</scope>
    <source>
        <strain evidence="19">S238N-H82</strain>
        <tissue evidence="19">Testes</tissue>
    </source>
</reference>
<keyword evidence="8" id="KW-0106">Calcium</keyword>
<feature type="disulfide bond" evidence="13">
    <location>
        <begin position="298"/>
        <end position="307"/>
    </location>
</feature>
<dbReference type="PROSITE" id="PS50068">
    <property type="entry name" value="LDLRA_2"/>
    <property type="match status" value="4"/>
</dbReference>
<dbReference type="Pfam" id="PF12661">
    <property type="entry name" value="hEGF"/>
    <property type="match status" value="1"/>
</dbReference>
<evidence type="ECO:0000256" key="2">
    <source>
        <dbReference type="ARBA" id="ARBA00008670"/>
    </source>
</evidence>
<dbReference type="GO" id="GO:0016192">
    <property type="term" value="P:vesicle-mediated transport"/>
    <property type="evidence" value="ECO:0007669"/>
    <property type="project" value="UniProtKB-ARBA"/>
</dbReference>
<feature type="transmembrane region" description="Helical" evidence="15">
    <location>
        <begin position="21"/>
        <end position="45"/>
    </location>
</feature>
<dbReference type="Pfam" id="PF00008">
    <property type="entry name" value="EGF"/>
    <property type="match status" value="2"/>
</dbReference>
<dbReference type="GO" id="GO:0005164">
    <property type="term" value="F:tumor necrosis factor receptor binding"/>
    <property type="evidence" value="ECO:0007669"/>
    <property type="project" value="InterPro"/>
</dbReference>
<keyword evidence="6" id="KW-0732">Signal</keyword>
<evidence type="ECO:0000256" key="12">
    <source>
        <dbReference type="ARBA" id="ARBA00023180"/>
    </source>
</evidence>
<sequence length="559" mass="63312">MDKHSGDGTYRIQTRHGDTRRLQLALAGTVCLFVCSLLMNVLVYVRLTAAITDLSRRLEEVEGRQDSHRSSVYPDRLASNAPDVVTAKGQGSMQGTADNQSLTHFALRSRQSGPMRKRSARTICHSNEYECQNGDCIYSRWQCDGDNDCTDDSDEYPLNEKCIPLYSTYRCRNGKAIPSKFQCDGGNDCRDGSDEYPLNEECHPAYWCKNGRQIPSNWQCDGDDDCHDSSDEYPLNEECHLCKNGREIPSKWQCDGDNDCHDGSDEYPLNEECNPCETHQCQNNATCKATEDGYTCICTEGWCGEYCQHKIDPCETHQCQNNATCHTTEDGYICNCTDDWRGEYCQHKIDPCESHQCQNSATCRANKDGYKCSCTKGWRGKYCQRKRVRQEQRGMRQERNYGLGTLLSVHIQARTDTTESAGAIPVTGNFTQWEDITETRFGLQNGQLEIKESGKYFIYGQVFFDKDEKDEKARYSIKKGGEVKLTCEAPLIGFPPHLTCYTAGVLDLQRGDILVLYVYGKDSWIITAEDATFWGAIKLSIGLPKEDRPRKRGPKKGKS</sequence>
<keyword evidence="9 15" id="KW-1133">Transmembrane helix</keyword>
<keyword evidence="3" id="KW-1003">Cell membrane</keyword>
<dbReference type="SMART" id="SM00181">
    <property type="entry name" value="EGF"/>
    <property type="match status" value="3"/>
</dbReference>
<keyword evidence="11 13" id="KW-1015">Disulfide bond</keyword>
<feature type="disulfide bond" evidence="14">
    <location>
        <begin position="208"/>
        <end position="226"/>
    </location>
</feature>
<dbReference type="CDD" id="cd00054">
    <property type="entry name" value="EGF_CA"/>
    <property type="match status" value="3"/>
</dbReference>
<dbReference type="Pfam" id="PF00229">
    <property type="entry name" value="TNF"/>
    <property type="match status" value="1"/>
</dbReference>
<evidence type="ECO:0000256" key="9">
    <source>
        <dbReference type="ARBA" id="ARBA00022989"/>
    </source>
</evidence>
<dbReference type="PROSITE" id="PS01186">
    <property type="entry name" value="EGF_2"/>
    <property type="match status" value="2"/>
</dbReference>
<reference evidence="18" key="1">
    <citation type="journal article" date="2020" name="Nat. Ecol. Evol.">
        <title>Deeply conserved synteny resolves early events in vertebrate evolution.</title>
        <authorList>
            <person name="Simakov O."/>
            <person name="Marletaz F."/>
            <person name="Yue J.X."/>
            <person name="O'Connell B."/>
            <person name="Jenkins J."/>
            <person name="Brandt A."/>
            <person name="Calef R."/>
            <person name="Tung C.H."/>
            <person name="Huang T.K."/>
            <person name="Schmutz J."/>
            <person name="Satoh N."/>
            <person name="Yu J.K."/>
            <person name="Putnam N.H."/>
            <person name="Green R.E."/>
            <person name="Rokhsar D.S."/>
        </authorList>
    </citation>
    <scope>NUCLEOTIDE SEQUENCE [LARGE SCALE GENOMIC DNA]</scope>
    <source>
        <strain evidence="18">S238N-H82</strain>
    </source>
</reference>
<dbReference type="InterPro" id="IPR003645">
    <property type="entry name" value="Fol_N"/>
</dbReference>
<dbReference type="InterPro" id="IPR050685">
    <property type="entry name" value="LDLR"/>
</dbReference>
<feature type="disulfide bond" evidence="13">
    <location>
        <begin position="336"/>
        <end position="345"/>
    </location>
</feature>
<evidence type="ECO:0000313" key="19">
    <source>
        <dbReference type="RefSeq" id="XP_035660781.1"/>
    </source>
</evidence>
<feature type="domain" description="EGF-like" evidence="16">
    <location>
        <begin position="274"/>
        <end position="308"/>
    </location>
</feature>
<evidence type="ECO:0000256" key="1">
    <source>
        <dbReference type="ARBA" id="ARBA00004251"/>
    </source>
</evidence>
<feature type="disulfide bond" evidence="14">
    <location>
        <begin position="131"/>
        <end position="149"/>
    </location>
</feature>
<dbReference type="Pfam" id="PF00057">
    <property type="entry name" value="Ldl_recept_a"/>
    <property type="match status" value="4"/>
</dbReference>
<dbReference type="KEGG" id="bfo:118405391"/>
<dbReference type="PRINTS" id="PR00261">
    <property type="entry name" value="LDLRECEPTOR"/>
</dbReference>
<comment type="caution">
    <text evidence="13">Lacks conserved residue(s) required for the propagation of feature annotation.</text>
</comment>
<dbReference type="PANTHER" id="PTHR24270">
    <property type="entry name" value="LOW-DENSITY LIPOPROTEIN RECEPTOR-RELATED"/>
    <property type="match status" value="1"/>
</dbReference>
<dbReference type="GO" id="GO:0007154">
    <property type="term" value="P:cell communication"/>
    <property type="evidence" value="ECO:0007669"/>
    <property type="project" value="UniProtKB-ARBA"/>
</dbReference>
<organism evidence="18 19">
    <name type="scientific">Branchiostoma floridae</name>
    <name type="common">Florida lancelet</name>
    <name type="synonym">Amphioxus</name>
    <dbReference type="NCBI Taxonomy" id="7739"/>
    <lineage>
        <taxon>Eukaryota</taxon>
        <taxon>Metazoa</taxon>
        <taxon>Chordata</taxon>
        <taxon>Cephalochordata</taxon>
        <taxon>Leptocardii</taxon>
        <taxon>Amphioxiformes</taxon>
        <taxon>Branchiostomatidae</taxon>
        <taxon>Branchiostoma</taxon>
    </lineage>
</organism>
<feature type="disulfide bond" evidence="14">
    <location>
        <begin position="124"/>
        <end position="136"/>
    </location>
</feature>
<evidence type="ECO:0000256" key="14">
    <source>
        <dbReference type="PROSITE-ProRule" id="PRU00124"/>
    </source>
</evidence>
<keyword evidence="18" id="KW-1185">Reference proteome</keyword>
<keyword evidence="10 15" id="KW-0472">Membrane</keyword>
<evidence type="ECO:0000259" key="17">
    <source>
        <dbReference type="PROSITE" id="PS50049"/>
    </source>
</evidence>
<dbReference type="Proteomes" id="UP000001554">
    <property type="component" value="Chromosome 18"/>
</dbReference>
<dbReference type="GO" id="GO:0005509">
    <property type="term" value="F:calcium ion binding"/>
    <property type="evidence" value="ECO:0007669"/>
    <property type="project" value="InterPro"/>
</dbReference>
<dbReference type="OrthoDB" id="283575at2759"/>
<evidence type="ECO:0000256" key="6">
    <source>
        <dbReference type="ARBA" id="ARBA00022729"/>
    </source>
</evidence>
<dbReference type="RefSeq" id="XP_035660781.1">
    <property type="nucleotide sequence ID" value="XM_035804888.1"/>
</dbReference>
<keyword evidence="7" id="KW-0677">Repeat</keyword>
<evidence type="ECO:0000256" key="8">
    <source>
        <dbReference type="ARBA" id="ARBA00022837"/>
    </source>
</evidence>
<evidence type="ECO:0000256" key="7">
    <source>
        <dbReference type="ARBA" id="ARBA00022737"/>
    </source>
</evidence>
<proteinExistence type="inferred from homology"/>
<dbReference type="PROSITE" id="PS50049">
    <property type="entry name" value="THD_2"/>
    <property type="match status" value="1"/>
</dbReference>
<dbReference type="Gene3D" id="4.10.400.10">
    <property type="entry name" value="Low-density Lipoprotein Receptor"/>
    <property type="match status" value="4"/>
</dbReference>
<keyword evidence="4 13" id="KW-0245">EGF-like domain</keyword>
<evidence type="ECO:0000256" key="11">
    <source>
        <dbReference type="ARBA" id="ARBA00023157"/>
    </source>
</evidence>
<feature type="domain" description="THD" evidence="17">
    <location>
        <begin position="407"/>
        <end position="539"/>
    </location>
</feature>
<dbReference type="SMART" id="SM00192">
    <property type="entry name" value="LDLa"/>
    <property type="match status" value="4"/>
</dbReference>
<dbReference type="GO" id="GO:0023052">
    <property type="term" value="P:signaling"/>
    <property type="evidence" value="ECO:0007669"/>
    <property type="project" value="UniProtKB-ARBA"/>
</dbReference>
<comment type="similarity">
    <text evidence="2">Belongs to the tumor necrosis factor family.</text>
</comment>
<dbReference type="SUPFAM" id="SSF57196">
    <property type="entry name" value="EGF/Laminin"/>
    <property type="match status" value="3"/>
</dbReference>
<dbReference type="FunFam" id="2.10.25.10:FF:000391">
    <property type="entry name" value="Weary, isoform C"/>
    <property type="match status" value="1"/>
</dbReference>
<dbReference type="InterPro" id="IPR008983">
    <property type="entry name" value="Tumour_necrosis_fac-like_dom"/>
</dbReference>